<reference evidence="2" key="1">
    <citation type="submission" date="2014-09" db="EMBL/GenBank/DDBJ databases">
        <authorList>
            <person name="Magalhaes I.L.F."/>
            <person name="Oliveira U."/>
            <person name="Santos F.R."/>
            <person name="Vidigal T.H.D.A."/>
            <person name="Brescovit A.D."/>
            <person name="Santos A.J."/>
        </authorList>
    </citation>
    <scope>NUCLEOTIDE SEQUENCE</scope>
    <source>
        <tissue evidence="2">Shoot tissue taken approximately 20 cm above the soil surface</tissue>
    </source>
</reference>
<organism evidence="2">
    <name type="scientific">Arundo donax</name>
    <name type="common">Giant reed</name>
    <name type="synonym">Donax arundinaceus</name>
    <dbReference type="NCBI Taxonomy" id="35708"/>
    <lineage>
        <taxon>Eukaryota</taxon>
        <taxon>Viridiplantae</taxon>
        <taxon>Streptophyta</taxon>
        <taxon>Embryophyta</taxon>
        <taxon>Tracheophyta</taxon>
        <taxon>Spermatophyta</taxon>
        <taxon>Magnoliopsida</taxon>
        <taxon>Liliopsida</taxon>
        <taxon>Poales</taxon>
        <taxon>Poaceae</taxon>
        <taxon>PACMAD clade</taxon>
        <taxon>Arundinoideae</taxon>
        <taxon>Arundineae</taxon>
        <taxon>Arundo</taxon>
    </lineage>
</organism>
<evidence type="ECO:0000313" key="2">
    <source>
        <dbReference type="EMBL" id="JAD81123.1"/>
    </source>
</evidence>
<evidence type="ECO:0000256" key="1">
    <source>
        <dbReference type="SAM" id="MobiDB-lite"/>
    </source>
</evidence>
<reference evidence="2" key="2">
    <citation type="journal article" date="2015" name="Data Brief">
        <title>Shoot transcriptome of the giant reed, Arundo donax.</title>
        <authorList>
            <person name="Barrero R.A."/>
            <person name="Guerrero F.D."/>
            <person name="Moolhuijzen P."/>
            <person name="Goolsby J.A."/>
            <person name="Tidwell J."/>
            <person name="Bellgard S.E."/>
            <person name="Bellgard M.I."/>
        </authorList>
    </citation>
    <scope>NUCLEOTIDE SEQUENCE</scope>
    <source>
        <tissue evidence="2">Shoot tissue taken approximately 20 cm above the soil surface</tissue>
    </source>
</reference>
<accession>A0A0A9D382</accession>
<name>A0A0A9D382_ARUDO</name>
<dbReference type="EMBL" id="GBRH01216772">
    <property type="protein sequence ID" value="JAD81123.1"/>
    <property type="molecule type" value="Transcribed_RNA"/>
</dbReference>
<sequence>MRASSLASLDEDGLEFDERCCTMSSPDADEPDIASDCSQTGSPAPKLPEEATQTARASRFLPHRGARAHEPPGGWIYPCNLVVRVRTTAEGELRRSWRCERDGRVAIGSKRSEQ</sequence>
<protein>
    <submittedName>
        <fullName evidence="2">TLK2</fullName>
    </submittedName>
</protein>
<proteinExistence type="predicted"/>
<feature type="region of interest" description="Disordered" evidence="1">
    <location>
        <begin position="18"/>
        <end position="57"/>
    </location>
</feature>
<dbReference type="AlphaFoldDB" id="A0A0A9D382"/>